<dbReference type="InterPro" id="IPR050983">
    <property type="entry name" value="GST_Omega/HSP26"/>
</dbReference>
<dbReference type="SUPFAM" id="SSF47616">
    <property type="entry name" value="GST C-terminal domain-like"/>
    <property type="match status" value="1"/>
</dbReference>
<evidence type="ECO:0000313" key="4">
    <source>
        <dbReference type="Proteomes" id="UP000053558"/>
    </source>
</evidence>
<dbReference type="Pfam" id="PF13410">
    <property type="entry name" value="GST_C_2"/>
    <property type="match status" value="1"/>
</dbReference>
<dbReference type="GO" id="GO:0005737">
    <property type="term" value="C:cytoplasm"/>
    <property type="evidence" value="ECO:0007669"/>
    <property type="project" value="TreeGrafter"/>
</dbReference>
<evidence type="ECO:0000259" key="2">
    <source>
        <dbReference type="PROSITE" id="PS50405"/>
    </source>
</evidence>
<evidence type="ECO:0000259" key="1">
    <source>
        <dbReference type="PROSITE" id="PS50404"/>
    </source>
</evidence>
<dbReference type="EMBL" id="JH711595">
    <property type="protein sequence ID" value="EIW74074.1"/>
    <property type="molecule type" value="Genomic_DNA"/>
</dbReference>
<dbReference type="eggNOG" id="KOG0406">
    <property type="taxonomic scope" value="Eukaryota"/>
</dbReference>
<dbReference type="Proteomes" id="UP000053558">
    <property type="component" value="Unassembled WGS sequence"/>
</dbReference>
<dbReference type="InterPro" id="IPR036249">
    <property type="entry name" value="Thioredoxin-like_sf"/>
</dbReference>
<dbReference type="AlphaFoldDB" id="R7SG57"/>
<sequence length="244" mass="27266">MPEQITHYGSKISVFAQRTAIALHEANAEYTDCDVDFENKPDWFFHASPITTLVPVIAYGGPAVPPEQPSTESTKISESAVILEFIAELFPSAAGLLPKDPVKRATARLFVKLLDTKLWPPLFAWMQDGAPPHEIFEVLKTLQMILPKNVQGQYALGDEFTIADAAFAPMWARIRLIIDKGIGEKEYGREQHIAAASRALESPELARFTAYADRLLGRPSVKATWYEDLNVVYWSKKVAAHVRE</sequence>
<dbReference type="RefSeq" id="XP_007775785.1">
    <property type="nucleotide sequence ID" value="XM_007777595.1"/>
</dbReference>
<dbReference type="Pfam" id="PF13409">
    <property type="entry name" value="GST_N_2"/>
    <property type="match status" value="1"/>
</dbReference>
<dbReference type="PROSITE" id="PS50404">
    <property type="entry name" value="GST_NTER"/>
    <property type="match status" value="1"/>
</dbReference>
<dbReference type="SFLD" id="SFLDS00019">
    <property type="entry name" value="Glutathione_Transferase_(cytos"/>
    <property type="match status" value="1"/>
</dbReference>
<evidence type="ECO:0008006" key="5">
    <source>
        <dbReference type="Google" id="ProtNLM"/>
    </source>
</evidence>
<organism evidence="3 4">
    <name type="scientific">Coniophora puteana (strain RWD-64-598)</name>
    <name type="common">Brown rot fungus</name>
    <dbReference type="NCBI Taxonomy" id="741705"/>
    <lineage>
        <taxon>Eukaryota</taxon>
        <taxon>Fungi</taxon>
        <taxon>Dikarya</taxon>
        <taxon>Basidiomycota</taxon>
        <taxon>Agaricomycotina</taxon>
        <taxon>Agaricomycetes</taxon>
        <taxon>Agaricomycetidae</taxon>
        <taxon>Boletales</taxon>
        <taxon>Coniophorineae</taxon>
        <taxon>Coniophoraceae</taxon>
        <taxon>Coniophora</taxon>
    </lineage>
</organism>
<dbReference type="GeneID" id="19211632"/>
<accession>R7SG57</accession>
<dbReference type="InterPro" id="IPR040079">
    <property type="entry name" value="Glutathione_S-Trfase"/>
</dbReference>
<dbReference type="SFLD" id="SFLDG00358">
    <property type="entry name" value="Main_(cytGST)"/>
    <property type="match status" value="1"/>
</dbReference>
<dbReference type="SUPFAM" id="SSF52833">
    <property type="entry name" value="Thioredoxin-like"/>
    <property type="match status" value="1"/>
</dbReference>
<dbReference type="Gene3D" id="3.40.30.10">
    <property type="entry name" value="Glutaredoxin"/>
    <property type="match status" value="1"/>
</dbReference>
<dbReference type="InterPro" id="IPR036282">
    <property type="entry name" value="Glutathione-S-Trfase_C_sf"/>
</dbReference>
<evidence type="ECO:0000313" key="3">
    <source>
        <dbReference type="EMBL" id="EIW74074.1"/>
    </source>
</evidence>
<dbReference type="OrthoDB" id="202840at2759"/>
<feature type="domain" description="GST C-terminal" evidence="2">
    <location>
        <begin position="100"/>
        <end position="240"/>
    </location>
</feature>
<name>R7SG57_CONPW</name>
<dbReference type="PROSITE" id="PS50405">
    <property type="entry name" value="GST_CTER"/>
    <property type="match status" value="1"/>
</dbReference>
<dbReference type="Gene3D" id="1.20.1050.10">
    <property type="match status" value="1"/>
</dbReference>
<dbReference type="InterPro" id="IPR010987">
    <property type="entry name" value="Glutathione-S-Trfase_C-like"/>
</dbReference>
<gene>
    <name evidence="3" type="ORF">CONPUDRAFT_94078</name>
</gene>
<dbReference type="PANTHER" id="PTHR43968">
    <property type="match status" value="1"/>
</dbReference>
<reference evidence="4" key="1">
    <citation type="journal article" date="2012" name="Science">
        <title>The Paleozoic origin of enzymatic lignin decomposition reconstructed from 31 fungal genomes.</title>
        <authorList>
            <person name="Floudas D."/>
            <person name="Binder M."/>
            <person name="Riley R."/>
            <person name="Barry K."/>
            <person name="Blanchette R.A."/>
            <person name="Henrissat B."/>
            <person name="Martinez A.T."/>
            <person name="Otillar R."/>
            <person name="Spatafora J.W."/>
            <person name="Yadav J.S."/>
            <person name="Aerts A."/>
            <person name="Benoit I."/>
            <person name="Boyd A."/>
            <person name="Carlson A."/>
            <person name="Copeland A."/>
            <person name="Coutinho P.M."/>
            <person name="de Vries R.P."/>
            <person name="Ferreira P."/>
            <person name="Findley K."/>
            <person name="Foster B."/>
            <person name="Gaskell J."/>
            <person name="Glotzer D."/>
            <person name="Gorecki P."/>
            <person name="Heitman J."/>
            <person name="Hesse C."/>
            <person name="Hori C."/>
            <person name="Igarashi K."/>
            <person name="Jurgens J.A."/>
            <person name="Kallen N."/>
            <person name="Kersten P."/>
            <person name="Kohler A."/>
            <person name="Kuees U."/>
            <person name="Kumar T.K.A."/>
            <person name="Kuo A."/>
            <person name="LaButti K."/>
            <person name="Larrondo L.F."/>
            <person name="Lindquist E."/>
            <person name="Ling A."/>
            <person name="Lombard V."/>
            <person name="Lucas S."/>
            <person name="Lundell T."/>
            <person name="Martin R."/>
            <person name="McLaughlin D.J."/>
            <person name="Morgenstern I."/>
            <person name="Morin E."/>
            <person name="Murat C."/>
            <person name="Nagy L.G."/>
            <person name="Nolan M."/>
            <person name="Ohm R.A."/>
            <person name="Patyshakuliyeva A."/>
            <person name="Rokas A."/>
            <person name="Ruiz-Duenas F.J."/>
            <person name="Sabat G."/>
            <person name="Salamov A."/>
            <person name="Samejima M."/>
            <person name="Schmutz J."/>
            <person name="Slot J.C."/>
            <person name="St John F."/>
            <person name="Stenlid J."/>
            <person name="Sun H."/>
            <person name="Sun S."/>
            <person name="Syed K."/>
            <person name="Tsang A."/>
            <person name="Wiebenga A."/>
            <person name="Young D."/>
            <person name="Pisabarro A."/>
            <person name="Eastwood D.C."/>
            <person name="Martin F."/>
            <person name="Cullen D."/>
            <person name="Grigoriev I.V."/>
            <person name="Hibbett D.S."/>
        </authorList>
    </citation>
    <scope>NUCLEOTIDE SEQUENCE [LARGE SCALE GENOMIC DNA]</scope>
    <source>
        <strain evidence="4">RWD-64-598 SS2</strain>
    </source>
</reference>
<dbReference type="InterPro" id="IPR004045">
    <property type="entry name" value="Glutathione_S-Trfase_N"/>
</dbReference>
<proteinExistence type="predicted"/>
<keyword evidence="4" id="KW-1185">Reference proteome</keyword>
<dbReference type="PANTHER" id="PTHR43968:SF6">
    <property type="entry name" value="GLUTATHIONE S-TRANSFERASE OMEGA"/>
    <property type="match status" value="1"/>
</dbReference>
<protein>
    <recommendedName>
        <fullName evidence="5">Thioredoxin-like protein</fullName>
    </recommendedName>
</protein>
<feature type="domain" description="GST N-terminal" evidence="1">
    <location>
        <begin position="3"/>
        <end position="94"/>
    </location>
</feature>
<dbReference type="CDD" id="cd00570">
    <property type="entry name" value="GST_N_family"/>
    <property type="match status" value="1"/>
</dbReference>
<dbReference type="KEGG" id="cput:CONPUDRAFT_94078"/>